<keyword evidence="2 6" id="KW-0812">Transmembrane</keyword>
<feature type="region of interest" description="Disordered" evidence="5">
    <location>
        <begin position="270"/>
        <end position="396"/>
    </location>
</feature>
<dbReference type="EMBL" id="KL648500">
    <property type="protein sequence ID" value="KEY69998.1"/>
    <property type="molecule type" value="Genomic_DNA"/>
</dbReference>
<evidence type="ECO:0000256" key="2">
    <source>
        <dbReference type="ARBA" id="ARBA00022692"/>
    </source>
</evidence>
<evidence type="ECO:0000256" key="1">
    <source>
        <dbReference type="ARBA" id="ARBA00004141"/>
    </source>
</evidence>
<feature type="compositionally biased region" description="Pro residues" evidence="5">
    <location>
        <begin position="354"/>
        <end position="373"/>
    </location>
</feature>
<evidence type="ECO:0000256" key="6">
    <source>
        <dbReference type="SAM" id="Phobius"/>
    </source>
</evidence>
<feature type="transmembrane region" description="Helical" evidence="6">
    <location>
        <begin position="248"/>
        <end position="271"/>
    </location>
</feature>
<feature type="transmembrane region" description="Helical" evidence="6">
    <location>
        <begin position="50"/>
        <end position="72"/>
    </location>
</feature>
<proteinExistence type="predicted"/>
<gene>
    <name evidence="7" type="ORF">S7711_04015</name>
</gene>
<evidence type="ECO:0000256" key="5">
    <source>
        <dbReference type="SAM" id="MobiDB-lite"/>
    </source>
</evidence>
<keyword evidence="4 6" id="KW-0472">Membrane</keyword>
<feature type="transmembrane region" description="Helical" evidence="6">
    <location>
        <begin position="124"/>
        <end position="147"/>
    </location>
</feature>
<dbReference type="OrthoDB" id="3358017at2759"/>
<dbReference type="HOGENOM" id="CLU_033465_2_1_1"/>
<feature type="transmembrane region" description="Helical" evidence="6">
    <location>
        <begin position="26"/>
        <end position="44"/>
    </location>
</feature>
<organism evidence="7 8">
    <name type="scientific">Stachybotrys chartarum (strain CBS 109288 / IBT 7711)</name>
    <name type="common">Toxic black mold</name>
    <name type="synonym">Stilbospora chartarum</name>
    <dbReference type="NCBI Taxonomy" id="1280523"/>
    <lineage>
        <taxon>Eukaryota</taxon>
        <taxon>Fungi</taxon>
        <taxon>Dikarya</taxon>
        <taxon>Ascomycota</taxon>
        <taxon>Pezizomycotina</taxon>
        <taxon>Sordariomycetes</taxon>
        <taxon>Hypocreomycetidae</taxon>
        <taxon>Hypocreales</taxon>
        <taxon>Stachybotryaceae</taxon>
        <taxon>Stachybotrys</taxon>
    </lineage>
</organism>
<name>A0A084AXG9_STACB</name>
<keyword evidence="8" id="KW-1185">Reference proteome</keyword>
<keyword evidence="3 6" id="KW-1133">Transmembrane helix</keyword>
<dbReference type="GO" id="GO:0000324">
    <property type="term" value="C:fungal-type vacuole"/>
    <property type="evidence" value="ECO:0007669"/>
    <property type="project" value="TreeGrafter"/>
</dbReference>
<feature type="transmembrane region" description="Helical" evidence="6">
    <location>
        <begin position="159"/>
        <end position="182"/>
    </location>
</feature>
<evidence type="ECO:0000256" key="4">
    <source>
        <dbReference type="ARBA" id="ARBA00023136"/>
    </source>
</evidence>
<evidence type="ECO:0000313" key="8">
    <source>
        <dbReference type="Proteomes" id="UP000028045"/>
    </source>
</evidence>
<dbReference type="GO" id="GO:0005886">
    <property type="term" value="C:plasma membrane"/>
    <property type="evidence" value="ECO:0007669"/>
    <property type="project" value="TreeGrafter"/>
</dbReference>
<sequence>MASSCGLICPVNGDLLSYQPNLGANAFLLAAFAVLVPVTFVLGLRFQAPVFATILTAGLVLEVVGFLGRALLSSIQGSATYTLLWLLGTVLGPTFISASIFVVLPHTLSIYGQQLSPVTPFVAGVLSGSFIVAAAVLQLVGIIFLVFESRNLSQSQSISVIAAGLGLQTACHVVLIILHTWLLSSHQSQRRTLDPKHSTVYRSPRFSPMEVTTGLLLAYCIYRLVEMGLGVDGTVFQNQTSFMIMNGAIPLVSAILLTAFHPGAAFGSAWAPTSPRRIRRQAPPPLRQTYGYQPHHRYNPSLRSQITPTSQNQMRLSKLPDTPAGSPGLPQNSKQGGSPGLPQNPKQAGSPGLPQNPKPTYKPPSPRTPPLPMPTSTIDKRLSGRSEPTTHPVSKKMVDSEALWIPSETLRRVKHDVEEQDKSYWGDIHPVPQIGTAKRLHIFVQPAQMTQAECEQIKARYWKKVTEHSNAREADESTMISGLSEHLRPSTPPEQRAAQIYDKLLAAGEDPKLVKFEAIRNHFSLNSGLHEALQHYCEGKKQVSVEYASELIKTIDRLKLEFAEQMDKLSGQIRDLKAQNDAR</sequence>
<dbReference type="PANTHER" id="PTHR31465">
    <property type="entry name" value="PROTEIN RTA1-RELATED"/>
    <property type="match status" value="1"/>
</dbReference>
<accession>A0A084AXG9</accession>
<protein>
    <submittedName>
        <fullName evidence="7">Uncharacterized protein</fullName>
    </submittedName>
</protein>
<reference evidence="7 8" key="1">
    <citation type="journal article" date="2014" name="BMC Genomics">
        <title>Comparative genome sequencing reveals chemotype-specific gene clusters in the toxigenic black mold Stachybotrys.</title>
        <authorList>
            <person name="Semeiks J."/>
            <person name="Borek D."/>
            <person name="Otwinowski Z."/>
            <person name="Grishin N.V."/>
        </authorList>
    </citation>
    <scope>NUCLEOTIDE SEQUENCE [LARGE SCALE GENOMIC DNA]</scope>
    <source>
        <strain evidence="8">CBS 109288 / IBT 7711</strain>
    </source>
</reference>
<dbReference type="Pfam" id="PF04479">
    <property type="entry name" value="RTA1"/>
    <property type="match status" value="1"/>
</dbReference>
<dbReference type="InterPro" id="IPR007568">
    <property type="entry name" value="RTA1"/>
</dbReference>
<dbReference type="Proteomes" id="UP000028045">
    <property type="component" value="Unassembled WGS sequence"/>
</dbReference>
<dbReference type="PANTHER" id="PTHR31465:SF9">
    <property type="entry name" value="SPHINGOID LONG-CHAIN BASE TRANSPORTER RSB1"/>
    <property type="match status" value="1"/>
</dbReference>
<evidence type="ECO:0000313" key="7">
    <source>
        <dbReference type="EMBL" id="KEY69998.1"/>
    </source>
</evidence>
<feature type="compositionally biased region" description="Polar residues" evidence="5">
    <location>
        <begin position="301"/>
        <end position="315"/>
    </location>
</feature>
<dbReference type="AlphaFoldDB" id="A0A084AXG9"/>
<evidence type="ECO:0000256" key="3">
    <source>
        <dbReference type="ARBA" id="ARBA00022989"/>
    </source>
</evidence>
<comment type="subcellular location">
    <subcellularLocation>
        <location evidence="1">Membrane</location>
        <topology evidence="1">Multi-pass membrane protein</topology>
    </subcellularLocation>
</comment>
<feature type="transmembrane region" description="Helical" evidence="6">
    <location>
        <begin position="84"/>
        <end position="104"/>
    </location>
</feature>